<comment type="caution">
    <text evidence="6">The sequence shown here is derived from an EMBL/GenBank/DDBJ whole genome shotgun (WGS) entry which is preliminary data.</text>
</comment>
<evidence type="ECO:0000256" key="2">
    <source>
        <dbReference type="ARBA" id="ARBA00023125"/>
    </source>
</evidence>
<keyword evidence="2" id="KW-0238">DNA-binding</keyword>
<dbReference type="InterPro" id="IPR050679">
    <property type="entry name" value="Bact_HTH_transcr_reg"/>
</dbReference>
<dbReference type="STRING" id="218140.BPSY_1076"/>
<evidence type="ECO:0000259" key="5">
    <source>
        <dbReference type="PROSITE" id="PS50949"/>
    </source>
</evidence>
<keyword evidence="1" id="KW-0805">Transcription regulation</keyword>
<dbReference type="EMBL" id="JGZI01000009">
    <property type="protein sequence ID" value="KFI82227.1"/>
    <property type="molecule type" value="Genomic_DNA"/>
</dbReference>
<keyword evidence="7" id="KW-1185">Reference proteome</keyword>
<evidence type="ECO:0000256" key="3">
    <source>
        <dbReference type="ARBA" id="ARBA00023163"/>
    </source>
</evidence>
<dbReference type="InterPro" id="IPR011663">
    <property type="entry name" value="UTRA"/>
</dbReference>
<gene>
    <name evidence="6" type="ORF">BPSY_1076</name>
</gene>
<evidence type="ECO:0000313" key="6">
    <source>
        <dbReference type="EMBL" id="KFI82227.1"/>
    </source>
</evidence>
<dbReference type="Proteomes" id="UP000029050">
    <property type="component" value="Unassembled WGS sequence"/>
</dbReference>
<dbReference type="PROSITE" id="PS50949">
    <property type="entry name" value="HTH_GNTR"/>
    <property type="match status" value="1"/>
</dbReference>
<evidence type="ECO:0000256" key="1">
    <source>
        <dbReference type="ARBA" id="ARBA00023015"/>
    </source>
</evidence>
<protein>
    <submittedName>
        <fullName evidence="6">GntR family transcriptional regulator</fullName>
    </submittedName>
</protein>
<dbReference type="SMART" id="SM00866">
    <property type="entry name" value="UTRA"/>
    <property type="match status" value="1"/>
</dbReference>
<sequence length="279" mass="31109">MTASSRMEPGGVPQGKRGRAKRSDNIRLLRNLIQERELLPGERLGSEREIASLLGTTRADLRLALAALESTHEVIRRIGRGGGIIVSDSRLERNINTVESLPIIARRQGLVLQSEVHSAVIAPASQSDVRLLELDRYVQGGMQNIYDITRVRYVDGRPLSLETSHLPSDIFPSFLTKDLTTSFYARFASDYGIHPSVVDETLESIEASEQQARLLQVDGGTPLIRIRRIARTSDGRPFERATDVYIASRMRFTMHHSGYVRLSATSGSDASAEQMRRQQ</sequence>
<dbReference type="InterPro" id="IPR036390">
    <property type="entry name" value="WH_DNA-bd_sf"/>
</dbReference>
<evidence type="ECO:0000313" key="7">
    <source>
        <dbReference type="Proteomes" id="UP000029050"/>
    </source>
</evidence>
<evidence type="ECO:0000256" key="4">
    <source>
        <dbReference type="SAM" id="MobiDB-lite"/>
    </source>
</evidence>
<organism evidence="6 7">
    <name type="scientific">Bifidobacterium psychraerophilum</name>
    <dbReference type="NCBI Taxonomy" id="218140"/>
    <lineage>
        <taxon>Bacteria</taxon>
        <taxon>Bacillati</taxon>
        <taxon>Actinomycetota</taxon>
        <taxon>Actinomycetes</taxon>
        <taxon>Bifidobacteriales</taxon>
        <taxon>Bifidobacteriaceae</taxon>
        <taxon>Bifidobacterium</taxon>
    </lineage>
</organism>
<dbReference type="InterPro" id="IPR036388">
    <property type="entry name" value="WH-like_DNA-bd_sf"/>
</dbReference>
<name>A0A087CG27_9BIFI</name>
<accession>A0A087CG27</accession>
<feature type="region of interest" description="Disordered" evidence="4">
    <location>
        <begin position="1"/>
        <end position="21"/>
    </location>
</feature>
<dbReference type="SUPFAM" id="SSF46785">
    <property type="entry name" value="Winged helix' DNA-binding domain"/>
    <property type="match status" value="1"/>
</dbReference>
<dbReference type="InterPro" id="IPR000524">
    <property type="entry name" value="Tscrpt_reg_HTH_GntR"/>
</dbReference>
<dbReference type="Gene3D" id="3.40.1410.10">
    <property type="entry name" value="Chorismate lyase-like"/>
    <property type="match status" value="1"/>
</dbReference>
<dbReference type="AlphaFoldDB" id="A0A087CG27"/>
<feature type="domain" description="HTH gntR-type" evidence="5">
    <location>
        <begin position="19"/>
        <end position="89"/>
    </location>
</feature>
<dbReference type="Pfam" id="PF07702">
    <property type="entry name" value="UTRA"/>
    <property type="match status" value="1"/>
</dbReference>
<dbReference type="Gene3D" id="1.10.10.10">
    <property type="entry name" value="Winged helix-like DNA-binding domain superfamily/Winged helix DNA-binding domain"/>
    <property type="match status" value="1"/>
</dbReference>
<proteinExistence type="predicted"/>
<keyword evidence="3" id="KW-0804">Transcription</keyword>
<dbReference type="SMART" id="SM00345">
    <property type="entry name" value="HTH_GNTR"/>
    <property type="match status" value="1"/>
</dbReference>
<dbReference type="PANTHER" id="PTHR44846">
    <property type="entry name" value="MANNOSYL-D-GLYCERATE TRANSPORT/METABOLISM SYSTEM REPRESSOR MNGR-RELATED"/>
    <property type="match status" value="1"/>
</dbReference>
<dbReference type="GO" id="GO:0045892">
    <property type="term" value="P:negative regulation of DNA-templated transcription"/>
    <property type="evidence" value="ECO:0007669"/>
    <property type="project" value="TreeGrafter"/>
</dbReference>
<dbReference type="GO" id="GO:0003700">
    <property type="term" value="F:DNA-binding transcription factor activity"/>
    <property type="evidence" value="ECO:0007669"/>
    <property type="project" value="InterPro"/>
</dbReference>
<dbReference type="eggNOG" id="COG2188">
    <property type="taxonomic scope" value="Bacteria"/>
</dbReference>
<dbReference type="Pfam" id="PF00392">
    <property type="entry name" value="GntR"/>
    <property type="match status" value="1"/>
</dbReference>
<dbReference type="PANTHER" id="PTHR44846:SF1">
    <property type="entry name" value="MANNOSYL-D-GLYCERATE TRANSPORT_METABOLISM SYSTEM REPRESSOR MNGR-RELATED"/>
    <property type="match status" value="1"/>
</dbReference>
<dbReference type="RefSeq" id="WP_353336117.1">
    <property type="nucleotide sequence ID" value="NZ_BAABVZ010000005.1"/>
</dbReference>
<dbReference type="SUPFAM" id="SSF64288">
    <property type="entry name" value="Chorismate lyase-like"/>
    <property type="match status" value="1"/>
</dbReference>
<dbReference type="InterPro" id="IPR028978">
    <property type="entry name" value="Chorismate_lyase_/UTRA_dom_sf"/>
</dbReference>
<reference evidence="6 7" key="1">
    <citation type="submission" date="2014-03" db="EMBL/GenBank/DDBJ databases">
        <title>Genomics of Bifidobacteria.</title>
        <authorList>
            <person name="Ventura M."/>
            <person name="Milani C."/>
            <person name="Lugli G.A."/>
        </authorList>
    </citation>
    <scope>NUCLEOTIDE SEQUENCE [LARGE SCALE GENOMIC DNA]</scope>
    <source>
        <strain evidence="6 7">LMG 21775</strain>
    </source>
</reference>
<dbReference type="GO" id="GO:0003677">
    <property type="term" value="F:DNA binding"/>
    <property type="evidence" value="ECO:0007669"/>
    <property type="project" value="UniProtKB-KW"/>
</dbReference>